<accession>A0A7M3VH76</accession>
<gene>
    <name evidence="2" type="primary">orf745</name>
</gene>
<protein>
    <recommendedName>
        <fullName evidence="3">POTRA domain-containing protein</fullName>
    </recommendedName>
</protein>
<evidence type="ECO:0008006" key="3">
    <source>
        <dbReference type="Google" id="ProtNLM"/>
    </source>
</evidence>
<dbReference type="EMBL" id="MT032182">
    <property type="protein sequence ID" value="QOS04633.1"/>
    <property type="molecule type" value="Genomic_DNA"/>
</dbReference>
<keyword evidence="1" id="KW-0812">Transmembrane</keyword>
<keyword evidence="2" id="KW-0934">Plastid</keyword>
<keyword evidence="2" id="KW-0150">Chloroplast</keyword>
<name>A0A7M3VH76_SARSK</name>
<keyword evidence="1" id="KW-1133">Transmembrane helix</keyword>
<reference evidence="2" key="2">
    <citation type="submission" date="2021-04" db="EMBL/GenBank/DDBJ databases">
        <title>Sarcopeltis skottsbergii and Sarcopeltis antarctica (Gigartinaceae, Rhodophyta), a new genus and new species from Antarctica.</title>
        <authorList>
            <person name="Leister G."/>
            <person name="Gabrielson P."/>
            <person name="Hommersand M."/>
        </authorList>
    </citation>
    <scope>NUCLEOTIDE SEQUENCE</scope>
</reference>
<proteinExistence type="predicted"/>
<evidence type="ECO:0000256" key="1">
    <source>
        <dbReference type="SAM" id="Phobius"/>
    </source>
</evidence>
<reference evidence="2" key="1">
    <citation type="submission" date="2020-02" db="EMBL/GenBank/DDBJ databases">
        <authorList>
            <person name="Hughey J.R."/>
        </authorList>
    </citation>
    <scope>NUCLEOTIDE SEQUENCE</scope>
</reference>
<keyword evidence="1" id="KW-0472">Membrane</keyword>
<organism evidence="2">
    <name type="scientific">Sarcopeltis skottsbergii</name>
    <name type="common">Red alga</name>
    <name type="synonym">Gigartina skottsbergii</name>
    <dbReference type="NCBI Taxonomy" id="2765380"/>
    <lineage>
        <taxon>Eukaryota</taxon>
        <taxon>Rhodophyta</taxon>
        <taxon>Florideophyceae</taxon>
        <taxon>Rhodymeniophycidae</taxon>
        <taxon>Gigartinales</taxon>
        <taxon>Gigartinaceae</taxon>
        <taxon>Sarcopeltis</taxon>
    </lineage>
</organism>
<evidence type="ECO:0000313" key="2">
    <source>
        <dbReference type="EMBL" id="QOS04633.1"/>
    </source>
</evidence>
<feature type="transmembrane region" description="Helical" evidence="1">
    <location>
        <begin position="20"/>
        <end position="44"/>
    </location>
</feature>
<geneLocation type="chloroplast" evidence="2"/>
<dbReference type="Gene3D" id="3.10.20.310">
    <property type="entry name" value="membrane protein fhac"/>
    <property type="match status" value="1"/>
</dbReference>
<dbReference type="AlphaFoldDB" id="A0A7M3VH76"/>
<sequence length="744" mass="89274">MVINIICIIYNKFQIITYKLYLIITQYSCFSIGIVLILYIYMILSLPKIISYDYRLAFNINITYLLEDSNTYRLIRKMQIKNCNSIFIKSFLSKNKRLFNIDFVDNLYMKNKIERLKNYGFLKRVKLSSITSNNIKYITLDCTLNSILKRVKIIKKKRLLIPNHILINTFHKQLGLPKNYIDINQSIQDIYWWYQSRGFNWIDIQLIETHKSEEISLQICEGKIATSCIVCTQSSMFSDTIILNKENEIIKKLGFTKGKILNIEKIELGIKQLKNNKIFNDCTYIIKKNASGLDIFFEYNLLRSNSGFFFQEAITVNYYNQMARVYNYCFHKNKLCLLRIQKQICSNYYKNIISSHDLFKPLILQIKETMKYRIRPFLQNLVLKYHLYKTYYYKQNCTIDVYIIGHSTYIKTLLFFPNIKVTNYSLGYTILNFYYQYYKYNILNDIQKSQLLEIYPFKKNLVYNNILYLGFNISLKKSVNEYIYTKMKLITQFHKSNQRFININRYNWSNAYISNKINKKLVNIFSQNINKNVKQNLIIFKMVIKYNTLYLTEQLKSGKLCIIESICLIPLFTDISFNICKIQSSNHSLHFKYNQVYVLPKILKSIYTHIIFLMIKIDWIVNNTTYRSIFYRNHDNVFIKNNGINKNLDQPLFIYHAEYSIYLFHHLSLYIFCNFTQNLPLYNKFKLSFIHQYSTFNNSLIYEIGSGIQFNVPIYKMPTFRIEYKINNKSNYFLQIRLYSKYNN</sequence>